<reference evidence="1 2" key="2">
    <citation type="journal article" date="2022" name="Mol. Ecol. Resour.">
        <title>The genomes of chicory, endive, great burdock and yacon provide insights into Asteraceae paleo-polyploidization history and plant inulin production.</title>
        <authorList>
            <person name="Fan W."/>
            <person name="Wang S."/>
            <person name="Wang H."/>
            <person name="Wang A."/>
            <person name="Jiang F."/>
            <person name="Liu H."/>
            <person name="Zhao H."/>
            <person name="Xu D."/>
            <person name="Zhang Y."/>
        </authorList>
    </citation>
    <scope>NUCLEOTIDE SEQUENCE [LARGE SCALE GENOMIC DNA]</scope>
    <source>
        <strain evidence="2">cv. Punajuju</strain>
        <tissue evidence="1">Leaves</tissue>
    </source>
</reference>
<reference evidence="2" key="1">
    <citation type="journal article" date="2022" name="Mol. Ecol. Resour.">
        <title>The genomes of chicory, endive, great burdock and yacon provide insights into Asteraceae palaeo-polyploidization history and plant inulin production.</title>
        <authorList>
            <person name="Fan W."/>
            <person name="Wang S."/>
            <person name="Wang H."/>
            <person name="Wang A."/>
            <person name="Jiang F."/>
            <person name="Liu H."/>
            <person name="Zhao H."/>
            <person name="Xu D."/>
            <person name="Zhang Y."/>
        </authorList>
    </citation>
    <scope>NUCLEOTIDE SEQUENCE [LARGE SCALE GENOMIC DNA]</scope>
    <source>
        <strain evidence="2">cv. Punajuju</strain>
    </source>
</reference>
<dbReference type="EMBL" id="CM042014">
    <property type="protein sequence ID" value="KAI3724324.1"/>
    <property type="molecule type" value="Genomic_DNA"/>
</dbReference>
<gene>
    <name evidence="1" type="ORF">L2E82_36096</name>
</gene>
<keyword evidence="2" id="KW-1185">Reference proteome</keyword>
<accession>A0ACB9BQL5</accession>
<evidence type="ECO:0000313" key="2">
    <source>
        <dbReference type="Proteomes" id="UP001055811"/>
    </source>
</evidence>
<dbReference type="Proteomes" id="UP001055811">
    <property type="component" value="Linkage Group LG06"/>
</dbReference>
<sequence length="195" mass="22050">MLSGHLSAMGRISGIHYHKCRKEKWKSCERRRTPTSSNSYTLSSSLSPEEVSERRFGCMPFIQTNKKVHEDCNTVIGINLSINGWQSDVNPKNEQTYRGLPMMNEFIQNNITQCPEDTMFHLGNDLDLNQHDDIGSKSTRTTGNYFLHALSDPHDIGQGGLDHYIFSSIPRQTSDDFPDFLKDIDGNGPNDNLIA</sequence>
<evidence type="ECO:0000313" key="1">
    <source>
        <dbReference type="EMBL" id="KAI3724324.1"/>
    </source>
</evidence>
<protein>
    <submittedName>
        <fullName evidence="1">Uncharacterized protein</fullName>
    </submittedName>
</protein>
<name>A0ACB9BQL5_CICIN</name>
<organism evidence="1 2">
    <name type="scientific">Cichorium intybus</name>
    <name type="common">Chicory</name>
    <dbReference type="NCBI Taxonomy" id="13427"/>
    <lineage>
        <taxon>Eukaryota</taxon>
        <taxon>Viridiplantae</taxon>
        <taxon>Streptophyta</taxon>
        <taxon>Embryophyta</taxon>
        <taxon>Tracheophyta</taxon>
        <taxon>Spermatophyta</taxon>
        <taxon>Magnoliopsida</taxon>
        <taxon>eudicotyledons</taxon>
        <taxon>Gunneridae</taxon>
        <taxon>Pentapetalae</taxon>
        <taxon>asterids</taxon>
        <taxon>campanulids</taxon>
        <taxon>Asterales</taxon>
        <taxon>Asteraceae</taxon>
        <taxon>Cichorioideae</taxon>
        <taxon>Cichorieae</taxon>
        <taxon>Cichoriinae</taxon>
        <taxon>Cichorium</taxon>
    </lineage>
</organism>
<comment type="caution">
    <text evidence="1">The sequence shown here is derived from an EMBL/GenBank/DDBJ whole genome shotgun (WGS) entry which is preliminary data.</text>
</comment>
<proteinExistence type="predicted"/>